<keyword evidence="1" id="KW-0732">Signal</keyword>
<dbReference type="RefSeq" id="WP_175505931.1">
    <property type="nucleotide sequence ID" value="NZ_CAURQT010000003.1"/>
</dbReference>
<feature type="chain" id="PRO_5026730321" description="Lipoprotein" evidence="1">
    <location>
        <begin position="29"/>
        <end position="184"/>
    </location>
</feature>
<evidence type="ECO:0000313" key="3">
    <source>
        <dbReference type="Proteomes" id="UP000509579"/>
    </source>
</evidence>
<reference evidence="2 3" key="1">
    <citation type="submission" date="2020-06" db="EMBL/GenBank/DDBJ databases">
        <title>Acidovorax antarctica sp. nov., isolated from Corinth ice sheet soil, Antarctic Fields Peninsula.</title>
        <authorList>
            <person name="Xu Q."/>
            <person name="Peng F."/>
        </authorList>
    </citation>
    <scope>NUCLEOTIDE SEQUENCE [LARGE SCALE GENOMIC DNA]</scope>
    <source>
        <strain evidence="2 3">16-35-5</strain>
        <plasmid evidence="2 3">unnamed1</plasmid>
    </source>
</reference>
<keyword evidence="2" id="KW-0614">Plasmid</keyword>
<feature type="signal peptide" evidence="1">
    <location>
        <begin position="1"/>
        <end position="28"/>
    </location>
</feature>
<accession>A0A6N1X9R2</accession>
<sequence length="184" mass="18955">MQRHRSGIKPLLCSLALLALSACGGSNSGNSAEQACTGAARELFVAMQGNYYGVVNAAQSSGSTLALTPGKQYVVQVSACALRIATDNDSQLGFVYGDDASGTSSTLTGLTSTQIVKEPATLDLANVQYNVGVNGGKLGYELERRVKAVSTDDAVADGDLHLSIYGAPGTDASYGIDILASTRR</sequence>
<dbReference type="Proteomes" id="UP000509579">
    <property type="component" value="Plasmid unnamed1"/>
</dbReference>
<dbReference type="EMBL" id="CP054841">
    <property type="protein sequence ID" value="QKV55143.1"/>
    <property type="molecule type" value="Genomic_DNA"/>
</dbReference>
<dbReference type="PROSITE" id="PS51257">
    <property type="entry name" value="PROKAR_LIPOPROTEIN"/>
    <property type="match status" value="1"/>
</dbReference>
<evidence type="ECO:0000256" key="1">
    <source>
        <dbReference type="SAM" id="SignalP"/>
    </source>
</evidence>
<dbReference type="AlphaFoldDB" id="A0A6N1X9R2"/>
<gene>
    <name evidence="2" type="ORF">HUK68_19565</name>
</gene>
<keyword evidence="3" id="KW-1185">Reference proteome</keyword>
<dbReference type="KEGG" id="aant:HUK68_19565"/>
<proteinExistence type="predicted"/>
<protein>
    <recommendedName>
        <fullName evidence="4">Lipoprotein</fullName>
    </recommendedName>
</protein>
<geneLocation type="plasmid" evidence="2 3">
    <name>unnamed1</name>
</geneLocation>
<evidence type="ECO:0008006" key="4">
    <source>
        <dbReference type="Google" id="ProtNLM"/>
    </source>
</evidence>
<organism evidence="2 3">
    <name type="scientific">Comamonas antarctica</name>
    <dbReference type="NCBI Taxonomy" id="2743470"/>
    <lineage>
        <taxon>Bacteria</taxon>
        <taxon>Pseudomonadati</taxon>
        <taxon>Pseudomonadota</taxon>
        <taxon>Betaproteobacteria</taxon>
        <taxon>Burkholderiales</taxon>
        <taxon>Comamonadaceae</taxon>
        <taxon>Comamonas</taxon>
    </lineage>
</organism>
<evidence type="ECO:0000313" key="2">
    <source>
        <dbReference type="EMBL" id="QKV55143.1"/>
    </source>
</evidence>
<name>A0A6N1X9R2_9BURK</name>